<dbReference type="Pfam" id="PF19077">
    <property type="entry name" value="Big_13"/>
    <property type="match status" value="1"/>
</dbReference>
<accession>A0A8S5QU26</accession>
<dbReference type="EMBL" id="BK015728">
    <property type="protein sequence ID" value="DAE22205.1"/>
    <property type="molecule type" value="Genomic_DNA"/>
</dbReference>
<evidence type="ECO:0000313" key="2">
    <source>
        <dbReference type="EMBL" id="DAE22205.1"/>
    </source>
</evidence>
<dbReference type="InterPro" id="IPR013783">
    <property type="entry name" value="Ig-like_fold"/>
</dbReference>
<proteinExistence type="predicted"/>
<protein>
    <submittedName>
        <fullName evidence="2">Ig-like domain protein</fullName>
    </submittedName>
</protein>
<feature type="domain" description="Bacterial Ig-like" evidence="1">
    <location>
        <begin position="105"/>
        <end position="171"/>
    </location>
</feature>
<dbReference type="InterPro" id="IPR044016">
    <property type="entry name" value="Big_13"/>
</dbReference>
<evidence type="ECO:0000259" key="1">
    <source>
        <dbReference type="Pfam" id="PF19077"/>
    </source>
</evidence>
<dbReference type="Gene3D" id="2.60.40.10">
    <property type="entry name" value="Immunoglobulins"/>
    <property type="match status" value="3"/>
</dbReference>
<dbReference type="Pfam" id="PF09136">
    <property type="entry name" value="Glucodextran_B"/>
    <property type="match status" value="1"/>
</dbReference>
<sequence length="291" mass="29455">MAIKTVKATINGQTYDLTLNSASGKWEATITAPGKTSYNLAGGYYNVSVEATNDAGTKGSADASTVDGLKLVVKETVAPVITIVSPKQPVVFNITDETGGSGVDISTLVVKQDGTAVAAANITHTAITNGYSVTYTPSAALSDGSHTVTINCKDHDGNAASEKSTTYTVDTVPPTLNVTSPADGLITAASSVTVAGTTNDATSSPVVITISLNGTDQGTVPVGTGGTFSKVVTLKEGSNTIIVKAKDAAGKESSVTRTVTLDTSVPKIKAATITPNPVDTGKTMVINVTIE</sequence>
<reference evidence="2" key="1">
    <citation type="journal article" date="2021" name="Proc. Natl. Acad. Sci. U.S.A.">
        <title>A Catalog of Tens of Thousands of Viruses from Human Metagenomes Reveals Hidden Associations with Chronic Diseases.</title>
        <authorList>
            <person name="Tisza M.J."/>
            <person name="Buck C.B."/>
        </authorList>
    </citation>
    <scope>NUCLEOTIDE SEQUENCE</scope>
    <source>
        <strain evidence="2">CtLsx2</strain>
    </source>
</reference>
<name>A0A8S5QU26_9CAUD</name>
<organism evidence="2">
    <name type="scientific">Siphoviridae sp. ctLsx2</name>
    <dbReference type="NCBI Taxonomy" id="2826254"/>
    <lineage>
        <taxon>Viruses</taxon>
        <taxon>Duplodnaviria</taxon>
        <taxon>Heunggongvirae</taxon>
        <taxon>Uroviricota</taxon>
        <taxon>Caudoviricetes</taxon>
    </lineage>
</organism>